<dbReference type="AlphaFoldDB" id="A0A560DK99"/>
<comment type="caution">
    <text evidence="1">The sequence shown here is derived from an EMBL/GenBank/DDBJ whole genome shotgun (WGS) entry which is preliminary data.</text>
</comment>
<evidence type="ECO:0000313" key="2">
    <source>
        <dbReference type="Proteomes" id="UP000319949"/>
    </source>
</evidence>
<accession>A0A560DK99</accession>
<dbReference type="RefSeq" id="WP_145666651.1">
    <property type="nucleotide sequence ID" value="NZ_VITK01000006.1"/>
</dbReference>
<dbReference type="OrthoDB" id="8456011at2"/>
<sequence>MAIDDARLCPCGSGLSSRWANDARGIPLARVCPKCEDEKLSHYRPEVLTDSNYYADEDIDGD</sequence>
<keyword evidence="2" id="KW-1185">Reference proteome</keyword>
<proteinExistence type="predicted"/>
<protein>
    <submittedName>
        <fullName evidence="1">Uncharacterized protein</fullName>
    </submittedName>
</protein>
<evidence type="ECO:0000313" key="1">
    <source>
        <dbReference type="EMBL" id="TWA97539.1"/>
    </source>
</evidence>
<dbReference type="EMBL" id="VITK01000006">
    <property type="protein sequence ID" value="TWA97539.1"/>
    <property type="molecule type" value="Genomic_DNA"/>
</dbReference>
<gene>
    <name evidence="1" type="ORF">FBZ96_106598</name>
</gene>
<organism evidence="1 2">
    <name type="scientific">Bradyrhizobium stylosanthis</name>
    <dbReference type="NCBI Taxonomy" id="1803665"/>
    <lineage>
        <taxon>Bacteria</taxon>
        <taxon>Pseudomonadati</taxon>
        <taxon>Pseudomonadota</taxon>
        <taxon>Alphaproteobacteria</taxon>
        <taxon>Hyphomicrobiales</taxon>
        <taxon>Nitrobacteraceae</taxon>
        <taxon>Bradyrhizobium</taxon>
    </lineage>
</organism>
<reference evidence="1 2" key="1">
    <citation type="submission" date="2019-06" db="EMBL/GenBank/DDBJ databases">
        <title>Genomic Encyclopedia of Type Strains, Phase IV (KMG-V): Genome sequencing to study the core and pangenomes of soil and plant-associated prokaryotes.</title>
        <authorList>
            <person name="Whitman W."/>
        </authorList>
    </citation>
    <scope>NUCLEOTIDE SEQUENCE [LARGE SCALE GENOMIC DNA]</scope>
    <source>
        <strain evidence="1 2">BR 510</strain>
    </source>
</reference>
<name>A0A560DK99_9BRAD</name>
<dbReference type="Proteomes" id="UP000319949">
    <property type="component" value="Unassembled WGS sequence"/>
</dbReference>